<reference evidence="2" key="1">
    <citation type="journal article" date="2023" name="G3 (Bethesda)">
        <title>Genome assembly and association tests identify interacting loci associated with vigor, precocity, and sex in interspecific pistachio rootstocks.</title>
        <authorList>
            <person name="Palmer W."/>
            <person name="Jacygrad E."/>
            <person name="Sagayaradj S."/>
            <person name="Cavanaugh K."/>
            <person name="Han R."/>
            <person name="Bertier L."/>
            <person name="Beede B."/>
            <person name="Kafkas S."/>
            <person name="Golino D."/>
            <person name="Preece J."/>
            <person name="Michelmore R."/>
        </authorList>
    </citation>
    <scope>NUCLEOTIDE SEQUENCE [LARGE SCALE GENOMIC DNA]</scope>
</reference>
<sequence length="90" mass="9826">MARPKLLHLHGVCCADSLHVTAIDLQNANLDSDNFIISVNSKLVSTCKSISTAFNGTIFSLTNLSYLDLSFNNFMCSNILTSFVLPISQD</sequence>
<dbReference type="EMBL" id="CM047747">
    <property type="protein sequence ID" value="KAJ0018547.1"/>
    <property type="molecule type" value="Genomic_DNA"/>
</dbReference>
<organism evidence="1 2">
    <name type="scientific">Pistacia integerrima</name>
    <dbReference type="NCBI Taxonomy" id="434235"/>
    <lineage>
        <taxon>Eukaryota</taxon>
        <taxon>Viridiplantae</taxon>
        <taxon>Streptophyta</taxon>
        <taxon>Embryophyta</taxon>
        <taxon>Tracheophyta</taxon>
        <taxon>Spermatophyta</taxon>
        <taxon>Magnoliopsida</taxon>
        <taxon>eudicotyledons</taxon>
        <taxon>Gunneridae</taxon>
        <taxon>Pentapetalae</taxon>
        <taxon>rosids</taxon>
        <taxon>malvids</taxon>
        <taxon>Sapindales</taxon>
        <taxon>Anacardiaceae</taxon>
        <taxon>Pistacia</taxon>
    </lineage>
</organism>
<protein>
    <submittedName>
        <fullName evidence="1">Uncharacterized protein</fullName>
    </submittedName>
</protein>
<evidence type="ECO:0000313" key="1">
    <source>
        <dbReference type="EMBL" id="KAJ0018547.1"/>
    </source>
</evidence>
<keyword evidence="2" id="KW-1185">Reference proteome</keyword>
<name>A0ACC0XLA6_9ROSI</name>
<dbReference type="Proteomes" id="UP001163603">
    <property type="component" value="Chromosome 12"/>
</dbReference>
<proteinExistence type="predicted"/>
<comment type="caution">
    <text evidence="1">The sequence shown here is derived from an EMBL/GenBank/DDBJ whole genome shotgun (WGS) entry which is preliminary data.</text>
</comment>
<gene>
    <name evidence="1" type="ORF">Pint_11471</name>
</gene>
<evidence type="ECO:0000313" key="2">
    <source>
        <dbReference type="Proteomes" id="UP001163603"/>
    </source>
</evidence>
<accession>A0ACC0XLA6</accession>